<dbReference type="Proteomes" id="UP000245207">
    <property type="component" value="Unassembled WGS sequence"/>
</dbReference>
<dbReference type="InterPro" id="IPR035897">
    <property type="entry name" value="Toll_tir_struct_dom_sf"/>
</dbReference>
<gene>
    <name evidence="6" type="ORF">CTI12_AA462260</name>
</gene>
<dbReference type="GO" id="GO:0007165">
    <property type="term" value="P:signal transduction"/>
    <property type="evidence" value="ECO:0007669"/>
    <property type="project" value="InterPro"/>
</dbReference>
<keyword evidence="4" id="KW-0520">NAD</keyword>
<evidence type="ECO:0000256" key="2">
    <source>
        <dbReference type="ARBA" id="ARBA00022737"/>
    </source>
</evidence>
<comment type="caution">
    <text evidence="6">The sequence shown here is derived from an EMBL/GenBank/DDBJ whole genome shotgun (WGS) entry which is preliminary data.</text>
</comment>
<dbReference type="SUPFAM" id="SSF52058">
    <property type="entry name" value="L domain-like"/>
    <property type="match status" value="5"/>
</dbReference>
<dbReference type="PROSITE" id="PS50104">
    <property type="entry name" value="TIR"/>
    <property type="match status" value="2"/>
</dbReference>
<keyword evidence="7" id="KW-1185">Reference proteome</keyword>
<evidence type="ECO:0000256" key="1">
    <source>
        <dbReference type="ARBA" id="ARBA00022614"/>
    </source>
</evidence>
<sequence>MASTSASSVQKSFKYDVFLSFRGEDTRNTFVGHLYKALEQNGIQTYKDDEKIEKGETIDTQLMESIEDSRFFIIVLSKDYAGSSWCLDELVKIMECRKASEQTAYPIFYDVEPTEIRKQSGAVEKAFEKHENKAAAGKWRQALKEAADLAGWELKKTANGDESKLIQIVVDDIFKKICLFGSSFDEKLVGMEMRINEVLSSLEMGTEDVRMIGIKGMGGGGKTTLATAIFNQISNQFEGRSFVENVREVSKTSLPGLKDLQKQILTDVFSSQDITISSVSAGKNMMVQMMRRKKVLVVLDDVNDTKQLEALAGASNWFKPGSRIIVTTRDEQVLLAQRVNFNHNFIHEVNLLSSRESISLFSRHAFGREIPDEGYEHLSRKVVQYAAGLPLTIKVLGSFLCDQKEPEWNDALERLKTIPLNETVMILELSYNSLEDDYKDIFLDVACLLKGWYKKDAIRALESCGFRARIGLRVLEQKSLITISEGGYLGMHDHIEEMGKNIVRRVNPNKPEMHSRLWIKEEIVDILATVVATGRRKGFWNLLTFSKKGTNSGTQATQCIQLDAFNDATKCLRLGSYGEEFNYEILVNGLANMKELRFLQLYTPQYADEDSLHLPNALRFLKWRCYPFSSLPKTFQPKNLVGLEMYESKMVQLWKDGEEKPFLKLRFLKFTWSELRTLDLSVAPNLETLIIEYCSNLVEVHFQVAPNLKELCIDCCCSLKKLHMPAECPKLVNLDLFYLKLRTLHLGVTPNLETLRVRKCTDLVELQIPAECPNLVNLDLSHCIQVAELPEEIGRSTVVILSELMNKKHYSQNVQLPVNGRYLTYEVINLRYVVKFYMNGRLTLEGGILDAPKDLDKLECLEELSLRSADIKNLSDSIFGELPEEIRRLECLEELKITGIGINHLPQSIFWLKGLRIIGSRLLLESYMNYFDRYFLSFINQSFFKLSLTMTIELFPAVRRSDEHEAITSGQSDLLSINTLLNQKTDVQSPGLFAPLVWCQDTLSTLRSQVTDTSKLIRIFKGFLLRNIFQTKTTSNTKASITLTRRLRQMDPKETLQEGTKELDIISSMASTSASSVQKSFKYDVFLSFRGEDTRNTFVGHLYEALKQKSIETYKDDEKIKKGKTISDELISAIEDSRFYIIVFSKNYASSSWCLDELVKIMECHKKMNNQPTAYPVFFDVEPTEVRKQSEAVGDAFTKHGNNASAGKWREALKEAADLAGWEVKNTDNGKITQPTQPICYIFTIYAERVIHGISYDYVNLKINCVSGSLTYRHEAKLVQKIVEEISLELRCIDWGVDENLIGMKNRIDDVVSSLELDVDDVRMIGIKGMGGAGKTTLARAIYEHISYQFEGYSFVENVREKSTPSMSGLNLLQKQVLSDVLSDQGINVSGVLEGKSMLKKKMCGRKVLIVLDDVDKIEQLMALAGDHSWFKPGSRIIITTRDAQVLIAHKVNLVRDVHLLNDKEAMRLFSRHAFGREIRVEGYKELSEQVVRYAAGHPLTIKVLGSFLCGKDDLDWKDALGRLETIPLNETMKVLELSYIGLEEDYKEIFLDVACILKGWLKDDAITVLESCGFRARIGLRVLELKSLITYDKYGLLDMHDHIEEMGKNIVRRENPNKPERHSRLWIKEEIVDILTNNKGTQATKCITLDANDAEEFNYEILMNGLANMKELRFLEVYIPYVSKAVVSKWKFDEDSLNLPNALRFLKWDEYPFSSLPKTFQNLVGLEMDHSPHIVKLWKHGEEKPFLKLRFLKFLYPFYLRTLDLSVAPNLETLILEYCDELVEVHFQVTPNLKELRIDYYNTRLEKLHMPAECPKLRSLSLAHSRLRNLHLGVTPNLEKLRVRDCAHLVELHMPVECPNLEKLSLRKCTDMVELHMPAECPKLVKLKLSDLQLRTLDLGITPNLDTLEVNNCTDMPFLKLRFLRFYYPFYLRTLDLSVAPNLETLILEYCLDLVEVHFQVTPNLKELLIYHCHRLEKLQMPAETPKLRSLDLYNLWKLRTLHLGVTPNLEKLRVRDCAHLVELHMPVECPNLEKLRLRKCTDMVELHMPAECPKLVKLKLSDLQLRTLHLGITPNLETLEVNGCTDMVELRMPAECAKLETLHLNDNAKLRTLDLGLTPNLESLYLKNCCDLEEINAPAECLKKLLDLNISHCGSFKSFKFDKKLDSTEVISLSELHLIAEADDTDDADDTGICDPGNTWPEFLFSCYYKEDPASSFENLERLISLGFGARINVDSFSDIICGLQCLRNLTLEGSIPEAPKNLDRLDCLEELSLQSTDIKTLPDSICMLKHLKTLEIKSCHLLEKLPEDIGRLVFLLRLNLTRCTLLQDIPNSICEMKCLEHLELSHFIRVEKLPEEFEHLKCLKELNIQGTWISHLPQSIFGLKGLRIVGDRCLPETFQAKNLVGLDMFESKIVQLWKDGEEKACLKLRFLKLTNSHILRTLDLSVAPNLETLILERCYNLVEVHFRFTPNLKELRILKCERLEKLHMPAESPKLRSLDLNDSKLRNLHLGTTPNLETLRLEKCTNMVELQIPVECPKLVNLDLSNCIQVAELPEEIGRLKCLKELDITATRISHLPESIFRVKRLRIVGSRRLLESCGFTSEIKTYNHETFCYI</sequence>
<dbReference type="InterPro" id="IPR058192">
    <property type="entry name" value="WHD_ROQ1-like"/>
</dbReference>
<dbReference type="InterPro" id="IPR027417">
    <property type="entry name" value="P-loop_NTPase"/>
</dbReference>
<proteinExistence type="predicted"/>
<dbReference type="SMART" id="SM00382">
    <property type="entry name" value="AAA"/>
    <property type="match status" value="2"/>
</dbReference>
<dbReference type="Gene3D" id="3.40.50.300">
    <property type="entry name" value="P-loop containing nucleotide triphosphate hydrolases"/>
    <property type="match status" value="2"/>
</dbReference>
<feature type="domain" description="TIR" evidence="5">
    <location>
        <begin position="13"/>
        <end position="177"/>
    </location>
</feature>
<protein>
    <submittedName>
        <fullName evidence="6">Toll/interleukin-1 receptor (TIR) domain-containing protein</fullName>
    </submittedName>
</protein>
<dbReference type="SUPFAM" id="SSF52200">
    <property type="entry name" value="Toll/Interleukin receptor TIR domain"/>
    <property type="match status" value="2"/>
</dbReference>
<feature type="domain" description="TIR" evidence="5">
    <location>
        <begin position="1081"/>
        <end position="1290"/>
    </location>
</feature>
<keyword evidence="1" id="KW-0433">Leucine-rich repeat</keyword>
<evidence type="ECO:0000313" key="7">
    <source>
        <dbReference type="Proteomes" id="UP000245207"/>
    </source>
</evidence>
<organism evidence="6 7">
    <name type="scientific">Artemisia annua</name>
    <name type="common">Sweet wormwood</name>
    <dbReference type="NCBI Taxonomy" id="35608"/>
    <lineage>
        <taxon>Eukaryota</taxon>
        <taxon>Viridiplantae</taxon>
        <taxon>Streptophyta</taxon>
        <taxon>Embryophyta</taxon>
        <taxon>Tracheophyta</taxon>
        <taxon>Spermatophyta</taxon>
        <taxon>Magnoliopsida</taxon>
        <taxon>eudicotyledons</taxon>
        <taxon>Gunneridae</taxon>
        <taxon>Pentapetalae</taxon>
        <taxon>asterids</taxon>
        <taxon>campanulids</taxon>
        <taxon>Asterales</taxon>
        <taxon>Asteraceae</taxon>
        <taxon>Asteroideae</taxon>
        <taxon>Anthemideae</taxon>
        <taxon>Artemisiinae</taxon>
        <taxon>Artemisia</taxon>
    </lineage>
</organism>
<dbReference type="Gene3D" id="3.40.50.10140">
    <property type="entry name" value="Toll/interleukin-1 receptor homology (TIR) domain"/>
    <property type="match status" value="2"/>
</dbReference>
<dbReference type="GO" id="GO:0006952">
    <property type="term" value="P:defense response"/>
    <property type="evidence" value="ECO:0007669"/>
    <property type="project" value="UniProtKB-KW"/>
</dbReference>
<dbReference type="PANTHER" id="PTHR11017">
    <property type="entry name" value="LEUCINE-RICH REPEAT-CONTAINING PROTEIN"/>
    <property type="match status" value="1"/>
</dbReference>
<dbReference type="Pfam" id="PF00931">
    <property type="entry name" value="NB-ARC"/>
    <property type="match status" value="2"/>
</dbReference>
<dbReference type="OrthoDB" id="1936883at2759"/>
<dbReference type="Gene3D" id="1.10.8.430">
    <property type="entry name" value="Helical domain of apoptotic protease-activating factors"/>
    <property type="match status" value="2"/>
</dbReference>
<dbReference type="EMBL" id="PKPP01008104">
    <property type="protein sequence ID" value="PWA51587.1"/>
    <property type="molecule type" value="Genomic_DNA"/>
</dbReference>
<dbReference type="SUPFAM" id="SSF52540">
    <property type="entry name" value="P-loop containing nucleoside triphosphate hydrolases"/>
    <property type="match status" value="2"/>
</dbReference>
<dbReference type="FunFam" id="3.40.50.10140:FF:000007">
    <property type="entry name" value="Disease resistance protein (TIR-NBS-LRR class)"/>
    <property type="match status" value="2"/>
</dbReference>
<dbReference type="InterPro" id="IPR003591">
    <property type="entry name" value="Leu-rich_rpt_typical-subtyp"/>
</dbReference>
<dbReference type="Pfam" id="PF23282">
    <property type="entry name" value="WHD_ROQ1"/>
    <property type="match status" value="2"/>
</dbReference>
<dbReference type="InterPro" id="IPR032675">
    <property type="entry name" value="LRR_dom_sf"/>
</dbReference>
<dbReference type="InterPro" id="IPR036390">
    <property type="entry name" value="WH_DNA-bd_sf"/>
</dbReference>
<keyword evidence="3" id="KW-0611">Plant defense</keyword>
<dbReference type="InterPro" id="IPR044974">
    <property type="entry name" value="Disease_R_plants"/>
</dbReference>
<reference evidence="6 7" key="1">
    <citation type="journal article" date="2018" name="Mol. Plant">
        <title>The genome of Artemisia annua provides insight into the evolution of Asteraceae family and artemisinin biosynthesis.</title>
        <authorList>
            <person name="Shen Q."/>
            <person name="Zhang L."/>
            <person name="Liao Z."/>
            <person name="Wang S."/>
            <person name="Yan T."/>
            <person name="Shi P."/>
            <person name="Liu M."/>
            <person name="Fu X."/>
            <person name="Pan Q."/>
            <person name="Wang Y."/>
            <person name="Lv Z."/>
            <person name="Lu X."/>
            <person name="Zhang F."/>
            <person name="Jiang W."/>
            <person name="Ma Y."/>
            <person name="Chen M."/>
            <person name="Hao X."/>
            <person name="Li L."/>
            <person name="Tang Y."/>
            <person name="Lv G."/>
            <person name="Zhou Y."/>
            <person name="Sun X."/>
            <person name="Brodelius P.E."/>
            <person name="Rose J.K.C."/>
            <person name="Tang K."/>
        </authorList>
    </citation>
    <scope>NUCLEOTIDE SEQUENCE [LARGE SCALE GENOMIC DNA]</scope>
    <source>
        <strain evidence="7">cv. Huhao1</strain>
        <tissue evidence="6">Leaf</tissue>
    </source>
</reference>
<dbReference type="InterPro" id="IPR042197">
    <property type="entry name" value="Apaf_helical"/>
</dbReference>
<dbReference type="SMART" id="SM00255">
    <property type="entry name" value="TIR"/>
    <property type="match status" value="2"/>
</dbReference>
<dbReference type="SMART" id="SM00369">
    <property type="entry name" value="LRR_TYP"/>
    <property type="match status" value="7"/>
</dbReference>
<evidence type="ECO:0000259" key="5">
    <source>
        <dbReference type="PROSITE" id="PS50104"/>
    </source>
</evidence>
<dbReference type="PANTHER" id="PTHR11017:SF544">
    <property type="entry name" value="ADP-RIBOSYL CYCLASE_CYCLIC ADP-RIBOSE HYDROLASE"/>
    <property type="match status" value="1"/>
</dbReference>
<dbReference type="PRINTS" id="PR00364">
    <property type="entry name" value="DISEASERSIST"/>
</dbReference>
<dbReference type="GO" id="GO:0043531">
    <property type="term" value="F:ADP binding"/>
    <property type="evidence" value="ECO:0007669"/>
    <property type="project" value="InterPro"/>
</dbReference>
<dbReference type="InterPro" id="IPR003593">
    <property type="entry name" value="AAA+_ATPase"/>
</dbReference>
<dbReference type="InterPro" id="IPR002182">
    <property type="entry name" value="NB-ARC"/>
</dbReference>
<dbReference type="SUPFAM" id="SSF46785">
    <property type="entry name" value="Winged helix' DNA-binding domain"/>
    <property type="match status" value="2"/>
</dbReference>
<accession>A0A2U1LRH0</accession>
<dbReference type="InterPro" id="IPR000157">
    <property type="entry name" value="TIR_dom"/>
</dbReference>
<evidence type="ECO:0000313" key="6">
    <source>
        <dbReference type="EMBL" id="PWA51587.1"/>
    </source>
</evidence>
<keyword evidence="2" id="KW-0677">Repeat</keyword>
<name>A0A2U1LRH0_ARTAN</name>
<evidence type="ECO:0000256" key="4">
    <source>
        <dbReference type="ARBA" id="ARBA00023027"/>
    </source>
</evidence>
<evidence type="ECO:0000256" key="3">
    <source>
        <dbReference type="ARBA" id="ARBA00022821"/>
    </source>
</evidence>
<dbReference type="Gene3D" id="3.80.10.10">
    <property type="entry name" value="Ribonuclease Inhibitor"/>
    <property type="match status" value="6"/>
</dbReference>
<dbReference type="Pfam" id="PF01582">
    <property type="entry name" value="TIR"/>
    <property type="match status" value="2"/>
</dbReference>
<keyword evidence="6" id="KW-0675">Receptor</keyword>